<dbReference type="Proteomes" id="UP000501003">
    <property type="component" value="Chromosome"/>
</dbReference>
<name>A0A7D4UB19_9MICO</name>
<dbReference type="SUPFAM" id="SSF53850">
    <property type="entry name" value="Periplasmic binding protein-like II"/>
    <property type="match status" value="1"/>
</dbReference>
<dbReference type="KEGG" id="aqg:HRU87_04900"/>
<organism evidence="4 5">
    <name type="scientific">Aquiluna borgnonia</name>
    <dbReference type="NCBI Taxonomy" id="2499157"/>
    <lineage>
        <taxon>Bacteria</taxon>
        <taxon>Bacillati</taxon>
        <taxon>Actinomycetota</taxon>
        <taxon>Actinomycetes</taxon>
        <taxon>Micrococcales</taxon>
        <taxon>Microbacteriaceae</taxon>
        <taxon>Luna cluster</taxon>
        <taxon>Luna-1 subcluster</taxon>
        <taxon>Aquiluna</taxon>
    </lineage>
</organism>
<reference evidence="4 5" key="1">
    <citation type="submission" date="2020-05" db="EMBL/GenBank/DDBJ databases">
        <title>Aquirufa sp. strain 15G-AUS-rot a new Aquirufa species.</title>
        <authorList>
            <person name="Pitt A."/>
            <person name="Hahn M.W."/>
        </authorList>
    </citation>
    <scope>NUCLEOTIDE SEQUENCE [LARGE SCALE GENOMIC DNA]</scope>
    <source>
        <strain evidence="4 5">15G-AUS-rot</strain>
    </source>
</reference>
<dbReference type="InterPro" id="IPR006059">
    <property type="entry name" value="SBP"/>
</dbReference>
<evidence type="ECO:0000256" key="2">
    <source>
        <dbReference type="ARBA" id="ARBA00022448"/>
    </source>
</evidence>
<dbReference type="RefSeq" id="WP_173493814.1">
    <property type="nucleotide sequence ID" value="NZ_CP054056.1"/>
</dbReference>
<dbReference type="AlphaFoldDB" id="A0A7D4UB19"/>
<dbReference type="PROSITE" id="PS51257">
    <property type="entry name" value="PROKAR_LIPOPROTEIN"/>
    <property type="match status" value="1"/>
</dbReference>
<dbReference type="Gene3D" id="3.40.190.10">
    <property type="entry name" value="Periplasmic binding protein-like II"/>
    <property type="match status" value="2"/>
</dbReference>
<evidence type="ECO:0000256" key="3">
    <source>
        <dbReference type="SAM" id="SignalP"/>
    </source>
</evidence>
<sequence>MSTLRRRVVALGATAVAASLVLAGCASSEPAAEETASETTDSTTSDTCAAYEAYLGNEGTEVEMYTTIIDPEASLFIESLAEFEECTGITINWNGTQEFEAQIPVRVEGGTAPDMAIFPQPGLLAKFAGNGLVPANDATSASVDENYTADWKVYGTVDGTFYGTPLGANVKSFVWYSPKTFADNGWAIPTTWEELLALSDTIAAAGDVQPWCVGFGSGDATGWVGTDWMEDLMLRFQDAATYDQWVSGELPFNDPKVAEVLAEAGKILKNPAYVGDVASIATTTFQEGGAGLVDGSCAMHRQASFIGGILAADYGATIVSPEDTTTEGGITTFYFPGVSADNKPALGGGEFVGIFADRPEVHAVHHYLTTPDWNNKKAALGGWFSANLGLDTANVADPVNKVAVEILQNASTFRFDGSDVMPAEVGAGSFWKEMTAWVAEDKSDAAVLEAIYSTWPY</sequence>
<proteinExistence type="inferred from homology"/>
<dbReference type="Pfam" id="PF01547">
    <property type="entry name" value="SBP_bac_1"/>
    <property type="match status" value="1"/>
</dbReference>
<keyword evidence="5" id="KW-1185">Reference proteome</keyword>
<gene>
    <name evidence="4" type="ORF">HRU87_04900</name>
</gene>
<feature type="chain" id="PRO_5029015459" evidence="3">
    <location>
        <begin position="32"/>
        <end position="457"/>
    </location>
</feature>
<comment type="similarity">
    <text evidence="1">Belongs to the bacterial solute-binding protein 1 family.</text>
</comment>
<dbReference type="PANTHER" id="PTHR43649">
    <property type="entry name" value="ARABINOSE-BINDING PROTEIN-RELATED"/>
    <property type="match status" value="1"/>
</dbReference>
<dbReference type="InterPro" id="IPR050490">
    <property type="entry name" value="Bact_solute-bd_prot1"/>
</dbReference>
<dbReference type="PANTHER" id="PTHR43649:SF29">
    <property type="entry name" value="OSMOPROTECTIVE COMPOUNDS-BINDING PROTEIN GGTB"/>
    <property type="match status" value="1"/>
</dbReference>
<feature type="signal peptide" evidence="3">
    <location>
        <begin position="1"/>
        <end position="31"/>
    </location>
</feature>
<evidence type="ECO:0000313" key="4">
    <source>
        <dbReference type="EMBL" id="QKJ25517.1"/>
    </source>
</evidence>
<protein>
    <submittedName>
        <fullName evidence="4">Carbohydrate ABC transporter substrate-binding protein</fullName>
    </submittedName>
</protein>
<evidence type="ECO:0000256" key="1">
    <source>
        <dbReference type="ARBA" id="ARBA00008520"/>
    </source>
</evidence>
<accession>A0A7D4UB19</accession>
<dbReference type="EMBL" id="CP054056">
    <property type="protein sequence ID" value="QKJ25517.1"/>
    <property type="molecule type" value="Genomic_DNA"/>
</dbReference>
<keyword evidence="2" id="KW-0813">Transport</keyword>
<keyword evidence="3" id="KW-0732">Signal</keyword>
<evidence type="ECO:0000313" key="5">
    <source>
        <dbReference type="Proteomes" id="UP000501003"/>
    </source>
</evidence>